<evidence type="ECO:0000256" key="7">
    <source>
        <dbReference type="ARBA" id="ARBA00023136"/>
    </source>
</evidence>
<feature type="transmembrane region" description="Helical" evidence="8">
    <location>
        <begin position="394"/>
        <end position="413"/>
    </location>
</feature>
<dbReference type="PROSITE" id="PS00217">
    <property type="entry name" value="SUGAR_TRANSPORT_2"/>
    <property type="match status" value="1"/>
</dbReference>
<dbReference type="Proteomes" id="UP000625711">
    <property type="component" value="Unassembled WGS sequence"/>
</dbReference>
<keyword evidence="7 8" id="KW-0472">Membrane</keyword>
<keyword evidence="2" id="KW-0813">Transport</keyword>
<gene>
    <name evidence="10" type="ORF">GWI33_018743</name>
</gene>
<evidence type="ECO:0000256" key="4">
    <source>
        <dbReference type="ARBA" id="ARBA00022597"/>
    </source>
</evidence>
<evidence type="ECO:0000256" key="6">
    <source>
        <dbReference type="ARBA" id="ARBA00022989"/>
    </source>
</evidence>
<dbReference type="Pfam" id="PF00083">
    <property type="entry name" value="Sugar_tr"/>
    <property type="match status" value="1"/>
</dbReference>
<dbReference type="InterPro" id="IPR036259">
    <property type="entry name" value="MFS_trans_sf"/>
</dbReference>
<dbReference type="FunFam" id="1.20.1250.20:FF:000218">
    <property type="entry name" value="facilitated trehalose transporter Tret1"/>
    <property type="match status" value="1"/>
</dbReference>
<feature type="transmembrane region" description="Helical" evidence="8">
    <location>
        <begin position="21"/>
        <end position="42"/>
    </location>
</feature>
<keyword evidence="3" id="KW-1003">Cell membrane</keyword>
<feature type="transmembrane region" description="Helical" evidence="8">
    <location>
        <begin position="62"/>
        <end position="84"/>
    </location>
</feature>
<organism evidence="10 11">
    <name type="scientific">Rhynchophorus ferrugineus</name>
    <name type="common">Red palm weevil</name>
    <name type="synonym">Curculio ferrugineus</name>
    <dbReference type="NCBI Taxonomy" id="354439"/>
    <lineage>
        <taxon>Eukaryota</taxon>
        <taxon>Metazoa</taxon>
        <taxon>Ecdysozoa</taxon>
        <taxon>Arthropoda</taxon>
        <taxon>Hexapoda</taxon>
        <taxon>Insecta</taxon>
        <taxon>Pterygota</taxon>
        <taxon>Neoptera</taxon>
        <taxon>Endopterygota</taxon>
        <taxon>Coleoptera</taxon>
        <taxon>Polyphaga</taxon>
        <taxon>Cucujiformia</taxon>
        <taxon>Curculionidae</taxon>
        <taxon>Dryophthorinae</taxon>
        <taxon>Rhynchophorus</taxon>
    </lineage>
</organism>
<evidence type="ECO:0000313" key="10">
    <source>
        <dbReference type="EMBL" id="KAF7268081.1"/>
    </source>
</evidence>
<feature type="transmembrane region" description="Helical" evidence="8">
    <location>
        <begin position="115"/>
        <end position="135"/>
    </location>
</feature>
<protein>
    <recommendedName>
        <fullName evidence="9">Major facilitator superfamily (MFS) profile domain-containing protein</fullName>
    </recommendedName>
</protein>
<proteinExistence type="predicted"/>
<dbReference type="InterPro" id="IPR005829">
    <property type="entry name" value="Sugar_transporter_CS"/>
</dbReference>
<feature type="transmembrane region" description="Helical" evidence="8">
    <location>
        <begin position="147"/>
        <end position="166"/>
    </location>
</feature>
<dbReference type="EMBL" id="JAACXV010014348">
    <property type="protein sequence ID" value="KAF7268081.1"/>
    <property type="molecule type" value="Genomic_DNA"/>
</dbReference>
<feature type="transmembrane region" description="Helical" evidence="8">
    <location>
        <begin position="258"/>
        <end position="285"/>
    </location>
</feature>
<evidence type="ECO:0000256" key="5">
    <source>
        <dbReference type="ARBA" id="ARBA00022692"/>
    </source>
</evidence>
<keyword evidence="4" id="KW-0762">Sugar transport</keyword>
<dbReference type="InterPro" id="IPR050549">
    <property type="entry name" value="MFS_Trehalose_Transporter"/>
</dbReference>
<dbReference type="InterPro" id="IPR005828">
    <property type="entry name" value="MFS_sugar_transport-like"/>
</dbReference>
<sequence length="476" mass="52505">MKINIIQRFLTKEDGSKVTQYLVVITATITLFTAGIYQGWAGPSLLKILSEEYPIDVTAEEASYITIIGPVGHVIGGFSASYLADYIGRKNTVLSIGIPQVISFLLIYFSYHTVYLLYIARILGGIGEGASLALLPCYIAEVADPSVRGTLGTFVNLLLLFGQLFINTVGSFLTIHDTAMICIIFPVVFWLTFAHMPESPYYCLMKKDVDGARRALQMLRRKNNVDKEVIQLSADVDRQMSEKGTYKDLFLIKSNRKAFLLVSATRIFQVFTGSIALMSYVQIMISQATELSPVTGSTVLIVAGAIMVLTSSMYVDKFGRRPTLIVSALTTALSLLAQALFLSLRDYTALDLSSVSWLPLLIMIINYLSFRGGLGVVTNIFISEIYSTSIKAKAMSLGSLNFAIVMIISTKMYQLTADYVGLAVPFYIFAFTTFASVLFFYFVLPETKGKTLEVIQQELKGNAKNENDDNDNGLSV</sequence>
<comment type="caution">
    <text evidence="10">The sequence shown here is derived from an EMBL/GenBank/DDBJ whole genome shotgun (WGS) entry which is preliminary data.</text>
</comment>
<dbReference type="PANTHER" id="PTHR48021">
    <property type="match status" value="1"/>
</dbReference>
<dbReference type="Gene3D" id="1.20.1250.20">
    <property type="entry name" value="MFS general substrate transporter like domains"/>
    <property type="match status" value="1"/>
</dbReference>
<dbReference type="GO" id="GO:0005886">
    <property type="term" value="C:plasma membrane"/>
    <property type="evidence" value="ECO:0007669"/>
    <property type="project" value="UniProtKB-SubCell"/>
</dbReference>
<evidence type="ECO:0000256" key="8">
    <source>
        <dbReference type="SAM" id="Phobius"/>
    </source>
</evidence>
<keyword evidence="11" id="KW-1185">Reference proteome</keyword>
<evidence type="ECO:0000259" key="9">
    <source>
        <dbReference type="PROSITE" id="PS50850"/>
    </source>
</evidence>
<dbReference type="AlphaFoldDB" id="A0A834M4W8"/>
<dbReference type="SUPFAM" id="SSF103473">
    <property type="entry name" value="MFS general substrate transporter"/>
    <property type="match status" value="1"/>
</dbReference>
<feature type="transmembrane region" description="Helical" evidence="8">
    <location>
        <begin position="91"/>
        <end position="109"/>
    </location>
</feature>
<accession>A0A834M4W8</accession>
<feature type="transmembrane region" description="Helical" evidence="8">
    <location>
        <begin position="356"/>
        <end position="382"/>
    </location>
</feature>
<dbReference type="GO" id="GO:0022857">
    <property type="term" value="F:transmembrane transporter activity"/>
    <property type="evidence" value="ECO:0007669"/>
    <property type="project" value="InterPro"/>
</dbReference>
<name>A0A834M4W8_RHYFE</name>
<keyword evidence="6 8" id="KW-1133">Transmembrane helix</keyword>
<evidence type="ECO:0000256" key="1">
    <source>
        <dbReference type="ARBA" id="ARBA00004651"/>
    </source>
</evidence>
<dbReference type="PROSITE" id="PS50850">
    <property type="entry name" value="MFS"/>
    <property type="match status" value="1"/>
</dbReference>
<feature type="transmembrane region" description="Helical" evidence="8">
    <location>
        <begin position="419"/>
        <end position="444"/>
    </location>
</feature>
<dbReference type="OrthoDB" id="6133115at2759"/>
<reference evidence="10" key="1">
    <citation type="submission" date="2020-08" db="EMBL/GenBank/DDBJ databases">
        <title>Genome sequencing and assembly of the red palm weevil Rhynchophorus ferrugineus.</title>
        <authorList>
            <person name="Dias G.B."/>
            <person name="Bergman C.M."/>
            <person name="Manee M."/>
        </authorList>
    </citation>
    <scope>NUCLEOTIDE SEQUENCE</scope>
    <source>
        <strain evidence="10">AA-2017</strain>
        <tissue evidence="10">Whole larva</tissue>
    </source>
</reference>
<dbReference type="PROSITE" id="PS00216">
    <property type="entry name" value="SUGAR_TRANSPORT_1"/>
    <property type="match status" value="2"/>
</dbReference>
<evidence type="ECO:0000313" key="11">
    <source>
        <dbReference type="Proteomes" id="UP000625711"/>
    </source>
</evidence>
<keyword evidence="5 8" id="KW-0812">Transmembrane</keyword>
<comment type="subcellular location">
    <subcellularLocation>
        <location evidence="1">Cell membrane</location>
        <topology evidence="1">Multi-pass membrane protein</topology>
    </subcellularLocation>
</comment>
<feature type="transmembrane region" description="Helical" evidence="8">
    <location>
        <begin position="291"/>
        <end position="311"/>
    </location>
</feature>
<feature type="transmembrane region" description="Helical" evidence="8">
    <location>
        <begin position="178"/>
        <end position="196"/>
    </location>
</feature>
<feature type="domain" description="Major facilitator superfamily (MFS) profile" evidence="9">
    <location>
        <begin position="23"/>
        <end position="448"/>
    </location>
</feature>
<dbReference type="InterPro" id="IPR020846">
    <property type="entry name" value="MFS_dom"/>
</dbReference>
<dbReference type="PANTHER" id="PTHR48021:SF46">
    <property type="entry name" value="MAJOR FACILITATOR SUPERFAMILY (MFS) PROFILE DOMAIN-CONTAINING PROTEIN"/>
    <property type="match status" value="1"/>
</dbReference>
<feature type="transmembrane region" description="Helical" evidence="8">
    <location>
        <begin position="323"/>
        <end position="344"/>
    </location>
</feature>
<evidence type="ECO:0000256" key="3">
    <source>
        <dbReference type="ARBA" id="ARBA00022475"/>
    </source>
</evidence>
<evidence type="ECO:0000256" key="2">
    <source>
        <dbReference type="ARBA" id="ARBA00022448"/>
    </source>
</evidence>